<dbReference type="Proteomes" id="UP000594263">
    <property type="component" value="Unplaced"/>
</dbReference>
<protein>
    <submittedName>
        <fullName evidence="1">Uncharacterized protein</fullName>
    </submittedName>
</protein>
<evidence type="ECO:0000313" key="1">
    <source>
        <dbReference type="EnsemblPlants" id="Kaladp0091s0178.1.v1.1.CDS.1"/>
    </source>
</evidence>
<sequence>MVICRPCVCLIVKLHLDQQACSTLLSNSCLFLQKTLSSTALYVIMNIYTMF</sequence>
<name>A0A7N0UX10_KALFE</name>
<organism evidence="1 2">
    <name type="scientific">Kalanchoe fedtschenkoi</name>
    <name type="common">Lavender scallops</name>
    <name type="synonym">South American air plant</name>
    <dbReference type="NCBI Taxonomy" id="63787"/>
    <lineage>
        <taxon>Eukaryota</taxon>
        <taxon>Viridiplantae</taxon>
        <taxon>Streptophyta</taxon>
        <taxon>Embryophyta</taxon>
        <taxon>Tracheophyta</taxon>
        <taxon>Spermatophyta</taxon>
        <taxon>Magnoliopsida</taxon>
        <taxon>eudicotyledons</taxon>
        <taxon>Gunneridae</taxon>
        <taxon>Pentapetalae</taxon>
        <taxon>Saxifragales</taxon>
        <taxon>Crassulaceae</taxon>
        <taxon>Kalanchoe</taxon>
    </lineage>
</organism>
<dbReference type="EnsemblPlants" id="Kaladp0091s0178.1.v1.1">
    <property type="protein sequence ID" value="Kaladp0091s0178.1.v1.1.CDS.1"/>
    <property type="gene ID" value="Kaladp0091s0178.v1.1"/>
</dbReference>
<evidence type="ECO:0000313" key="2">
    <source>
        <dbReference type="Proteomes" id="UP000594263"/>
    </source>
</evidence>
<proteinExistence type="predicted"/>
<dbReference type="Gramene" id="Kaladp0091s0178.1.v1.1">
    <property type="protein sequence ID" value="Kaladp0091s0178.1.v1.1.CDS.1"/>
    <property type="gene ID" value="Kaladp0091s0178.v1.1"/>
</dbReference>
<dbReference type="AlphaFoldDB" id="A0A7N0UX10"/>
<reference evidence="1" key="1">
    <citation type="submission" date="2021-01" db="UniProtKB">
        <authorList>
            <consortium name="EnsemblPlants"/>
        </authorList>
    </citation>
    <scope>IDENTIFICATION</scope>
</reference>
<accession>A0A7N0UX10</accession>
<keyword evidence="2" id="KW-1185">Reference proteome</keyword>